<dbReference type="PROSITE" id="PS51257">
    <property type="entry name" value="PROKAR_LIPOPROTEIN"/>
    <property type="match status" value="1"/>
</dbReference>
<accession>C6LI29</accession>
<dbReference type="Proteomes" id="UP000005561">
    <property type="component" value="Unassembled WGS sequence"/>
</dbReference>
<dbReference type="AlphaFoldDB" id="C6LI29"/>
<evidence type="ECO:0000313" key="1">
    <source>
        <dbReference type="EMBL" id="EET59684.1"/>
    </source>
</evidence>
<proteinExistence type="predicted"/>
<keyword evidence="2" id="KW-1185">Reference proteome</keyword>
<evidence type="ECO:0000313" key="2">
    <source>
        <dbReference type="Proteomes" id="UP000005561"/>
    </source>
</evidence>
<reference evidence="1" key="1">
    <citation type="submission" date="2009-07" db="EMBL/GenBank/DDBJ databases">
        <authorList>
            <person name="Weinstock G."/>
            <person name="Sodergren E."/>
            <person name="Clifton S."/>
            <person name="Fulton L."/>
            <person name="Fulton B."/>
            <person name="Courtney L."/>
            <person name="Fronick C."/>
            <person name="Harrison M."/>
            <person name="Strong C."/>
            <person name="Farmer C."/>
            <person name="Delahaunty K."/>
            <person name="Markovic C."/>
            <person name="Hall O."/>
            <person name="Minx P."/>
            <person name="Tomlinson C."/>
            <person name="Mitreva M."/>
            <person name="Nelson J."/>
            <person name="Hou S."/>
            <person name="Wollam A."/>
            <person name="Pepin K.H."/>
            <person name="Johnson M."/>
            <person name="Bhonagiri V."/>
            <person name="Nash W.E."/>
            <person name="Warren W."/>
            <person name="Chinwalla A."/>
            <person name="Mardis E.R."/>
            <person name="Wilson R.K."/>
        </authorList>
    </citation>
    <scope>NUCLEOTIDE SEQUENCE [LARGE SCALE GENOMIC DNA]</scope>
    <source>
        <strain evidence="1">DSM 14469</strain>
    </source>
</reference>
<protein>
    <submittedName>
        <fullName evidence="1">Uncharacterized protein</fullName>
    </submittedName>
</protein>
<comment type="caution">
    <text evidence="1">The sequence shown here is derived from an EMBL/GenBank/DDBJ whole genome shotgun (WGS) entry which is preliminary data.</text>
</comment>
<gene>
    <name evidence="1" type="ORF">BRYFOR_08300</name>
</gene>
<organism evidence="1 2">
    <name type="scientific">Marvinbryantia formatexigens DSM 14469</name>
    <dbReference type="NCBI Taxonomy" id="478749"/>
    <lineage>
        <taxon>Bacteria</taxon>
        <taxon>Bacillati</taxon>
        <taxon>Bacillota</taxon>
        <taxon>Clostridia</taxon>
        <taxon>Lachnospirales</taxon>
        <taxon>Lachnospiraceae</taxon>
        <taxon>Marvinbryantia</taxon>
    </lineage>
</organism>
<sequence>MRKLYKCGIMYTTAMSCAKTKRQQKRLLADFFAGFRFYRANAREREKRSFSSKHSECAGKGGFLTSTANIPEK</sequence>
<name>C6LI29_9FIRM</name>
<dbReference type="EMBL" id="ACCL02000016">
    <property type="protein sequence ID" value="EET59684.1"/>
    <property type="molecule type" value="Genomic_DNA"/>
</dbReference>